<evidence type="ECO:0000256" key="1">
    <source>
        <dbReference type="ARBA" id="ARBA00010894"/>
    </source>
</evidence>
<protein>
    <submittedName>
        <fullName evidence="3">Cell division protein</fullName>
    </submittedName>
</protein>
<dbReference type="STRING" id="1299998.AUL39_09595"/>
<keyword evidence="2" id="KW-0472">Membrane</keyword>
<dbReference type="GO" id="GO:0016020">
    <property type="term" value="C:membrane"/>
    <property type="evidence" value="ECO:0007669"/>
    <property type="project" value="InterPro"/>
</dbReference>
<dbReference type="PANTHER" id="PTHR33219:SF14">
    <property type="entry name" value="PROTEIN COFACTOR ASSEMBLY OF COMPLEX C SUBUNIT B CCB3, CHLOROPLASTIC-RELATED"/>
    <property type="match status" value="1"/>
</dbReference>
<keyword evidence="3" id="KW-0131">Cell cycle</keyword>
<dbReference type="PANTHER" id="PTHR33219">
    <property type="entry name" value="YLMG HOMOLOG PROTEIN 2, CHLOROPLASTIC"/>
    <property type="match status" value="1"/>
</dbReference>
<keyword evidence="3" id="KW-0132">Cell division</keyword>
<feature type="transmembrane region" description="Helical" evidence="2">
    <location>
        <begin position="12"/>
        <end position="29"/>
    </location>
</feature>
<dbReference type="GO" id="GO:0051301">
    <property type="term" value="P:cell division"/>
    <property type="evidence" value="ECO:0007669"/>
    <property type="project" value="UniProtKB-KW"/>
</dbReference>
<gene>
    <name evidence="3" type="ORF">AUL39_09595</name>
</gene>
<evidence type="ECO:0000256" key="2">
    <source>
        <dbReference type="SAM" id="Phobius"/>
    </source>
</evidence>
<evidence type="ECO:0000313" key="4">
    <source>
        <dbReference type="Proteomes" id="UP000054078"/>
    </source>
</evidence>
<keyword evidence="2" id="KW-1133">Transmembrane helix</keyword>
<dbReference type="InterPro" id="IPR003425">
    <property type="entry name" value="CCB3/YggT"/>
</dbReference>
<accession>A0A100YUH1</accession>
<name>A0A100YUH1_TRASO</name>
<evidence type="ECO:0000313" key="3">
    <source>
        <dbReference type="EMBL" id="KUH57925.1"/>
    </source>
</evidence>
<reference evidence="3 4" key="1">
    <citation type="submission" date="2015-12" db="EMBL/GenBank/DDBJ databases">
        <title>Draft Genome Sequence of Olsenella scatoligenes SK9K4T; a Producer of 3-Methylindole- (skatole) and 4-Methylphenol- (p-cresol) Isolated from Pig Feces.</title>
        <authorList>
            <person name="Li X."/>
            <person name="Borg B."/>
            <person name="Canibe N."/>
        </authorList>
    </citation>
    <scope>NUCLEOTIDE SEQUENCE [LARGE SCALE GENOMIC DNA]</scope>
    <source>
        <strain evidence="3 4">SK9K4</strain>
    </source>
</reference>
<dbReference type="Pfam" id="PF02325">
    <property type="entry name" value="CCB3_YggT"/>
    <property type="match status" value="1"/>
</dbReference>
<sequence length="87" mass="9885">MNYTIANVIAQLFRIYNILIIIWCVLSWIPRGSGVIEDFRGAIGMLVEPWLNIFRRFIPPLGGIDFSPIVAIFALEAIERLLLAILL</sequence>
<dbReference type="EMBL" id="LOJF01000011">
    <property type="protein sequence ID" value="KUH57925.1"/>
    <property type="molecule type" value="Genomic_DNA"/>
</dbReference>
<organism evidence="3 4">
    <name type="scientific">Tractidigestivibacter scatoligenes</name>
    <name type="common">Olsenella scatoligenes</name>
    <dbReference type="NCBI Taxonomy" id="1299998"/>
    <lineage>
        <taxon>Bacteria</taxon>
        <taxon>Bacillati</taxon>
        <taxon>Actinomycetota</taxon>
        <taxon>Coriobacteriia</taxon>
        <taxon>Coriobacteriales</taxon>
        <taxon>Atopobiaceae</taxon>
        <taxon>Tractidigestivibacter</taxon>
    </lineage>
</organism>
<proteinExistence type="inferred from homology"/>
<dbReference type="RefSeq" id="WP_059055704.1">
    <property type="nucleotide sequence ID" value="NZ_JAZHSO010000008.1"/>
</dbReference>
<keyword evidence="2" id="KW-0812">Transmembrane</keyword>
<comment type="caution">
    <text evidence="3">The sequence shown here is derived from an EMBL/GenBank/DDBJ whole genome shotgun (WGS) entry which is preliminary data.</text>
</comment>
<comment type="similarity">
    <text evidence="1">Belongs to the YggT family.</text>
</comment>
<keyword evidence="4" id="KW-1185">Reference proteome</keyword>
<dbReference type="AlphaFoldDB" id="A0A100YUH1"/>
<dbReference type="Proteomes" id="UP000054078">
    <property type="component" value="Unassembled WGS sequence"/>
</dbReference>